<dbReference type="OrthoDB" id="2353057at2759"/>
<name>A0A9N9N5Q4_9GLOM</name>
<organism evidence="1 2">
    <name type="scientific">Dentiscutata erythropus</name>
    <dbReference type="NCBI Taxonomy" id="1348616"/>
    <lineage>
        <taxon>Eukaryota</taxon>
        <taxon>Fungi</taxon>
        <taxon>Fungi incertae sedis</taxon>
        <taxon>Mucoromycota</taxon>
        <taxon>Glomeromycotina</taxon>
        <taxon>Glomeromycetes</taxon>
        <taxon>Diversisporales</taxon>
        <taxon>Gigasporaceae</taxon>
        <taxon>Dentiscutata</taxon>
    </lineage>
</organism>
<proteinExistence type="predicted"/>
<feature type="non-terminal residue" evidence="1">
    <location>
        <position position="1"/>
    </location>
</feature>
<comment type="caution">
    <text evidence="1">The sequence shown here is derived from an EMBL/GenBank/DDBJ whole genome shotgun (WGS) entry which is preliminary data.</text>
</comment>
<dbReference type="EMBL" id="CAJVPY010009066">
    <property type="protein sequence ID" value="CAG8704289.1"/>
    <property type="molecule type" value="Genomic_DNA"/>
</dbReference>
<evidence type="ECO:0000313" key="2">
    <source>
        <dbReference type="Proteomes" id="UP000789405"/>
    </source>
</evidence>
<keyword evidence="2" id="KW-1185">Reference proteome</keyword>
<dbReference type="Proteomes" id="UP000789405">
    <property type="component" value="Unassembled WGS sequence"/>
</dbReference>
<evidence type="ECO:0000313" key="1">
    <source>
        <dbReference type="EMBL" id="CAG8704289.1"/>
    </source>
</evidence>
<reference evidence="1" key="1">
    <citation type="submission" date="2021-06" db="EMBL/GenBank/DDBJ databases">
        <authorList>
            <person name="Kallberg Y."/>
            <person name="Tangrot J."/>
            <person name="Rosling A."/>
        </authorList>
    </citation>
    <scope>NUCLEOTIDE SEQUENCE</scope>
    <source>
        <strain evidence="1">MA453B</strain>
    </source>
</reference>
<dbReference type="AlphaFoldDB" id="A0A9N9N5Q4"/>
<sequence>KVVLSESFPPIVENKCSEFARNFVTCNHTQLPQVLIHDGKWKKSNKKLAEVTSRILEILNNSWNNLTFGLEHAESLNERTYVTNMIVPAIQASLKNLLYGKNCYISIFKRQSIASSNRKGEERLGRRPDIIFVIKNKGKKYELMYSECLHLFCTSQKIDDNAVKLWCKTNNRPLLRLTVLIRDGASVDQYYYLHELEISVQYSDSNIVAEFIKTLLILYNILTLILYGSLPKSERQKENSLTIDSDSD</sequence>
<accession>A0A9N9N5Q4</accession>
<gene>
    <name evidence="1" type="ORF">DERYTH_LOCUS13189</name>
</gene>
<protein>
    <submittedName>
        <fullName evidence="1">12949_t:CDS:1</fullName>
    </submittedName>
</protein>